<dbReference type="GO" id="GO:0006353">
    <property type="term" value="P:DNA-templated transcription termination"/>
    <property type="evidence" value="ECO:0007669"/>
    <property type="project" value="UniProtKB-UniRule"/>
</dbReference>
<dbReference type="HAMAP" id="MF_00073">
    <property type="entry name" value="NusB"/>
    <property type="match status" value="1"/>
</dbReference>
<dbReference type="EMBL" id="JAAIUV010000009">
    <property type="protein sequence ID" value="NEX78748.1"/>
    <property type="molecule type" value="Genomic_DNA"/>
</dbReference>
<keyword evidence="9" id="KW-1185">Reference proteome</keyword>
<dbReference type="PANTHER" id="PTHR11078">
    <property type="entry name" value="N UTILIZATION SUBSTANCE PROTEIN B-RELATED"/>
    <property type="match status" value="1"/>
</dbReference>
<dbReference type="Gene3D" id="1.10.940.10">
    <property type="entry name" value="NusB-like"/>
    <property type="match status" value="1"/>
</dbReference>
<dbReference type="InterPro" id="IPR011605">
    <property type="entry name" value="NusB_fam"/>
</dbReference>
<name>A0A6B3TQ78_9BACI</name>
<evidence type="ECO:0000256" key="1">
    <source>
        <dbReference type="ARBA" id="ARBA00005952"/>
    </source>
</evidence>
<evidence type="ECO:0000259" key="7">
    <source>
        <dbReference type="Pfam" id="PF01029"/>
    </source>
</evidence>
<evidence type="ECO:0000256" key="2">
    <source>
        <dbReference type="ARBA" id="ARBA00022814"/>
    </source>
</evidence>
<evidence type="ECO:0000256" key="5">
    <source>
        <dbReference type="ARBA" id="ARBA00023163"/>
    </source>
</evidence>
<dbReference type="InterPro" id="IPR035926">
    <property type="entry name" value="NusB-like_sf"/>
</dbReference>
<dbReference type="InterPro" id="IPR006027">
    <property type="entry name" value="NusB_RsmB_TIM44"/>
</dbReference>
<comment type="function">
    <text evidence="6">Involved in transcription antitermination. Required for transcription of ribosomal RNA (rRNA) genes. Binds specifically to the boxA antiterminator sequence of the ribosomal RNA (rrn) operons.</text>
</comment>
<keyword evidence="2 6" id="KW-0889">Transcription antitermination</keyword>
<organism evidence="8 9">
    <name type="scientific">Neobacillus thermocopriae</name>
    <dbReference type="NCBI Taxonomy" id="1215031"/>
    <lineage>
        <taxon>Bacteria</taxon>
        <taxon>Bacillati</taxon>
        <taxon>Bacillota</taxon>
        <taxon>Bacilli</taxon>
        <taxon>Bacillales</taxon>
        <taxon>Bacillaceae</taxon>
        <taxon>Neobacillus</taxon>
    </lineage>
</organism>
<dbReference type="GO" id="GO:0003723">
    <property type="term" value="F:RNA binding"/>
    <property type="evidence" value="ECO:0007669"/>
    <property type="project" value="UniProtKB-UniRule"/>
</dbReference>
<dbReference type="NCBIfam" id="TIGR01951">
    <property type="entry name" value="nusB"/>
    <property type="match status" value="1"/>
</dbReference>
<evidence type="ECO:0000256" key="3">
    <source>
        <dbReference type="ARBA" id="ARBA00022884"/>
    </source>
</evidence>
<comment type="similarity">
    <text evidence="1 6">Belongs to the NusB family.</text>
</comment>
<proteinExistence type="inferred from homology"/>
<dbReference type="AlphaFoldDB" id="A0A6B3TQ78"/>
<feature type="domain" description="NusB/RsmB/TIM44" evidence="7">
    <location>
        <begin position="5"/>
        <end position="126"/>
    </location>
</feature>
<dbReference type="Pfam" id="PF01029">
    <property type="entry name" value="NusB"/>
    <property type="match status" value="1"/>
</dbReference>
<dbReference type="GO" id="GO:0031564">
    <property type="term" value="P:transcription antitermination"/>
    <property type="evidence" value="ECO:0007669"/>
    <property type="project" value="UniProtKB-KW"/>
</dbReference>
<evidence type="ECO:0000313" key="8">
    <source>
        <dbReference type="EMBL" id="NEX78748.1"/>
    </source>
</evidence>
<gene>
    <name evidence="6 8" type="primary">nusB</name>
    <name evidence="8" type="ORF">G4Z05_07605</name>
</gene>
<dbReference type="PANTHER" id="PTHR11078:SF3">
    <property type="entry name" value="ANTITERMINATION NUSB DOMAIN-CONTAINING PROTEIN"/>
    <property type="match status" value="1"/>
</dbReference>
<comment type="caution">
    <text evidence="8">The sequence shown here is derived from an EMBL/GenBank/DDBJ whole genome shotgun (WGS) entry which is preliminary data.</text>
</comment>
<dbReference type="GO" id="GO:0005829">
    <property type="term" value="C:cytosol"/>
    <property type="evidence" value="ECO:0007669"/>
    <property type="project" value="TreeGrafter"/>
</dbReference>
<accession>A0A6B3TQ78</accession>
<dbReference type="CDD" id="cd00619">
    <property type="entry name" value="Terminator_NusB"/>
    <property type="match status" value="1"/>
</dbReference>
<protein>
    <recommendedName>
        <fullName evidence="6">Transcription antitermination protein NusB</fullName>
    </recommendedName>
    <alternativeName>
        <fullName evidence="6">Antitermination factor NusB</fullName>
    </alternativeName>
</protein>
<dbReference type="RefSeq" id="WP_163251261.1">
    <property type="nucleotide sequence ID" value="NZ_JAAIUV010000009.1"/>
</dbReference>
<keyword evidence="5 6" id="KW-0804">Transcription</keyword>
<evidence type="ECO:0000313" key="9">
    <source>
        <dbReference type="Proteomes" id="UP000481621"/>
    </source>
</evidence>
<reference evidence="8" key="1">
    <citation type="submission" date="2020-02" db="EMBL/GenBank/DDBJ databases">
        <title>Bacillus sedimentmangrovi sp. nov., isolated from sediment of the mangrove ecosystem.</title>
        <authorList>
            <person name="Liu G."/>
        </authorList>
    </citation>
    <scope>NUCLEOTIDE SEQUENCE [LARGE SCALE GENOMIC DNA]</scope>
    <source>
        <strain evidence="8">SgZ-7</strain>
    </source>
</reference>
<sequence>MKRRTAREKALQALFQIDVAGSEPKAAIEHVLEEEAGDDYLSRLVLGVVEHRSEIDQLIADNLEKWTLDRLATVDRNILRMAVYELKFLHDEVPEKVIMDEAIEIAKKFGDDQSNKFVNAILSKVKQKLHKE</sequence>
<evidence type="ECO:0000256" key="6">
    <source>
        <dbReference type="HAMAP-Rule" id="MF_00073"/>
    </source>
</evidence>
<keyword evidence="4 6" id="KW-0805">Transcription regulation</keyword>
<dbReference type="SUPFAM" id="SSF48013">
    <property type="entry name" value="NusB-like"/>
    <property type="match status" value="1"/>
</dbReference>
<evidence type="ECO:0000256" key="4">
    <source>
        <dbReference type="ARBA" id="ARBA00023015"/>
    </source>
</evidence>
<dbReference type="Proteomes" id="UP000481621">
    <property type="component" value="Unassembled WGS sequence"/>
</dbReference>
<keyword evidence="3 6" id="KW-0694">RNA-binding</keyword>